<evidence type="ECO:0000256" key="1">
    <source>
        <dbReference type="SAM" id="MobiDB-lite"/>
    </source>
</evidence>
<feature type="compositionally biased region" description="Polar residues" evidence="1">
    <location>
        <begin position="1"/>
        <end position="18"/>
    </location>
</feature>
<feature type="compositionally biased region" description="Polar residues" evidence="1">
    <location>
        <begin position="108"/>
        <end position="126"/>
    </location>
</feature>
<comment type="caution">
    <text evidence="2">The sequence shown here is derived from an EMBL/GenBank/DDBJ whole genome shotgun (WGS) entry which is preliminary data.</text>
</comment>
<dbReference type="AlphaFoldDB" id="A0AAW1T5W6"/>
<feature type="region of interest" description="Disordered" evidence="1">
    <location>
        <begin position="1"/>
        <end position="27"/>
    </location>
</feature>
<organism evidence="2 3">
    <name type="scientific">Apatococcus fuscideae</name>
    <dbReference type="NCBI Taxonomy" id="2026836"/>
    <lineage>
        <taxon>Eukaryota</taxon>
        <taxon>Viridiplantae</taxon>
        <taxon>Chlorophyta</taxon>
        <taxon>core chlorophytes</taxon>
        <taxon>Trebouxiophyceae</taxon>
        <taxon>Chlorellales</taxon>
        <taxon>Chlorellaceae</taxon>
        <taxon>Apatococcus</taxon>
    </lineage>
</organism>
<proteinExistence type="predicted"/>
<protein>
    <submittedName>
        <fullName evidence="2">Uncharacterized protein</fullName>
    </submittedName>
</protein>
<evidence type="ECO:0000313" key="2">
    <source>
        <dbReference type="EMBL" id="KAK9864065.1"/>
    </source>
</evidence>
<accession>A0AAW1T5W6</accession>
<evidence type="ECO:0000313" key="3">
    <source>
        <dbReference type="Proteomes" id="UP001485043"/>
    </source>
</evidence>
<feature type="region of interest" description="Disordered" evidence="1">
    <location>
        <begin position="101"/>
        <end position="126"/>
    </location>
</feature>
<gene>
    <name evidence="2" type="ORF">WJX84_002058</name>
</gene>
<dbReference type="Proteomes" id="UP001485043">
    <property type="component" value="Unassembled WGS sequence"/>
</dbReference>
<reference evidence="2 3" key="1">
    <citation type="journal article" date="2024" name="Nat. Commun.">
        <title>Phylogenomics reveals the evolutionary origins of lichenization in chlorophyte algae.</title>
        <authorList>
            <person name="Puginier C."/>
            <person name="Libourel C."/>
            <person name="Otte J."/>
            <person name="Skaloud P."/>
            <person name="Haon M."/>
            <person name="Grisel S."/>
            <person name="Petersen M."/>
            <person name="Berrin J.G."/>
            <person name="Delaux P.M."/>
            <person name="Dal Grande F."/>
            <person name="Keller J."/>
        </authorList>
    </citation>
    <scope>NUCLEOTIDE SEQUENCE [LARGE SCALE GENOMIC DNA]</scope>
    <source>
        <strain evidence="2 3">SAG 2523</strain>
    </source>
</reference>
<sequence length="126" mass="13800">MKASNQENQAQNCQTVWTPQPKAQKPTALTKHKSFLNRFQKGLRSIKKSTEDQTRAATSAAERLRSFAGGLRSAILRDDGNVEDKWGPASRSKHLRSLRAASLPFQEGSPTFSSAENGQSIGSSQL</sequence>
<dbReference type="EMBL" id="JALJOV010000397">
    <property type="protein sequence ID" value="KAK9864065.1"/>
    <property type="molecule type" value="Genomic_DNA"/>
</dbReference>
<keyword evidence="3" id="KW-1185">Reference proteome</keyword>
<name>A0AAW1T5W6_9CHLO</name>